<dbReference type="EMBL" id="SNTY01000012">
    <property type="protein sequence ID" value="TEU30076.1"/>
    <property type="molecule type" value="Genomic_DNA"/>
</dbReference>
<dbReference type="InterPro" id="IPR048494">
    <property type="entry name" value="Dit-like_N"/>
</dbReference>
<evidence type="ECO:0000256" key="1">
    <source>
        <dbReference type="SAM" id="MobiDB-lite"/>
    </source>
</evidence>
<name>A0A4Y7XEP7_9GAMM</name>
<proteinExistence type="predicted"/>
<dbReference type="Pfam" id="PF21821">
    <property type="entry name" value="Dit_like"/>
    <property type="match status" value="1"/>
</dbReference>
<dbReference type="RefSeq" id="WP_134243557.1">
    <property type="nucleotide sequence ID" value="NZ_SNTY01000012.1"/>
</dbReference>
<keyword evidence="4" id="KW-1185">Reference proteome</keyword>
<dbReference type="Proteomes" id="UP000297834">
    <property type="component" value="Unassembled WGS sequence"/>
</dbReference>
<feature type="domain" description="Dit-like phage tail protein N-terminal" evidence="2">
    <location>
        <begin position="24"/>
        <end position="150"/>
    </location>
</feature>
<dbReference type="AlphaFoldDB" id="A0A4Y7XEP7"/>
<reference evidence="3 4" key="1">
    <citation type="submission" date="2019-03" db="EMBL/GenBank/DDBJ databases">
        <title>Alkanindiges illinoisensis: a potential pathogenic isolated from ascites of a gastric cancer patient with abdominal metastasis.</title>
        <authorList>
            <person name="Hu X."/>
            <person name="Yang B."/>
            <person name="Yan X."/>
            <person name="Lin L."/>
            <person name="Zhao H."/>
            <person name="Zhou F."/>
            <person name="Su B."/>
            <person name="Chen J."/>
            <person name="Rui Y."/>
            <person name="Wang Q."/>
            <person name="Zheng L."/>
        </authorList>
    </citation>
    <scope>NUCLEOTIDE SEQUENCE [LARGE SCALE GENOMIC DNA]</scope>
    <source>
        <strain evidence="3 4">NFYY 23406</strain>
    </source>
</reference>
<feature type="region of interest" description="Disordered" evidence="1">
    <location>
        <begin position="153"/>
        <end position="175"/>
    </location>
</feature>
<gene>
    <name evidence="3" type="ORF">E2B99_03275</name>
</gene>
<organism evidence="3 4">
    <name type="scientific">Alkanindiges illinoisensis</name>
    <dbReference type="NCBI Taxonomy" id="197183"/>
    <lineage>
        <taxon>Bacteria</taxon>
        <taxon>Pseudomonadati</taxon>
        <taxon>Pseudomonadota</taxon>
        <taxon>Gammaproteobacteria</taxon>
        <taxon>Moraxellales</taxon>
        <taxon>Moraxellaceae</taxon>
        <taxon>Alkanindiges</taxon>
    </lineage>
</organism>
<evidence type="ECO:0000313" key="3">
    <source>
        <dbReference type="EMBL" id="TEU30076.1"/>
    </source>
</evidence>
<sequence>MALVETVGSLLFNNKRSIMGLFADVVVSENHTDKTVITEHPVEKGAPISDHCYSAPAEVAMEIGWSESAGKLNKMLGNTFLGGDLSLVAIYEALRALQGNLLIISTGKRLYTNMLIETLQVTTDATSENALMVKVNFKKVNITKTKETTVQVEEQADPAATGPIQEGGTKQAKPVDASGLSQVTGLGQVGGAYTIGVP</sequence>
<protein>
    <recommendedName>
        <fullName evidence="2">Dit-like phage tail protein N-terminal domain-containing protein</fullName>
    </recommendedName>
</protein>
<evidence type="ECO:0000259" key="2">
    <source>
        <dbReference type="Pfam" id="PF21821"/>
    </source>
</evidence>
<dbReference type="OrthoDB" id="9814225at2"/>
<evidence type="ECO:0000313" key="4">
    <source>
        <dbReference type="Proteomes" id="UP000297834"/>
    </source>
</evidence>
<accession>A0A4Y7XEP7</accession>
<comment type="caution">
    <text evidence="3">The sequence shown here is derived from an EMBL/GenBank/DDBJ whole genome shotgun (WGS) entry which is preliminary data.</text>
</comment>